<reference evidence="2" key="1">
    <citation type="journal article" date="2019" name="Int. J. Syst. Evol. Microbiol.">
        <title>The Global Catalogue of Microorganisms (GCM) 10K type strain sequencing project: providing services to taxonomists for standard genome sequencing and annotation.</title>
        <authorList>
            <consortium name="The Broad Institute Genomics Platform"/>
            <consortium name="The Broad Institute Genome Sequencing Center for Infectious Disease"/>
            <person name="Wu L."/>
            <person name="Ma J."/>
        </authorList>
    </citation>
    <scope>NUCLEOTIDE SEQUENCE [LARGE SCALE GENOMIC DNA]</scope>
    <source>
        <strain evidence="2">S1</strain>
    </source>
</reference>
<dbReference type="Proteomes" id="UP001597282">
    <property type="component" value="Unassembled WGS sequence"/>
</dbReference>
<evidence type="ECO:0000313" key="2">
    <source>
        <dbReference type="Proteomes" id="UP001597282"/>
    </source>
</evidence>
<accession>A0ABW4C855</accession>
<gene>
    <name evidence="1" type="ORF">ACFQ4Y_04985</name>
</gene>
<dbReference type="EMBL" id="JBHTNU010000003">
    <property type="protein sequence ID" value="MFD1426289.1"/>
    <property type="molecule type" value="Genomic_DNA"/>
</dbReference>
<comment type="caution">
    <text evidence="1">The sequence shown here is derived from an EMBL/GenBank/DDBJ whole genome shotgun (WGS) entry which is preliminary data.</text>
</comment>
<name>A0ABW4C855_9BACL</name>
<proteinExistence type="predicted"/>
<sequence length="96" mass="11470">MAIERHTLGTNVSEVMRMVETVLQLAVRQKETVDLIYLDRKGHLTQRRVRILELGETEVRVFCWKRKAFRRLRWEGILAVERNESQRQSDRNVSFS</sequence>
<protein>
    <recommendedName>
        <fullName evidence="3">WYL domain-containing protein</fullName>
    </recommendedName>
</protein>
<evidence type="ECO:0000313" key="1">
    <source>
        <dbReference type="EMBL" id="MFD1426289.1"/>
    </source>
</evidence>
<organism evidence="1 2">
    <name type="scientific">Kroppenstedtia sanguinis</name>
    <dbReference type="NCBI Taxonomy" id="1380684"/>
    <lineage>
        <taxon>Bacteria</taxon>
        <taxon>Bacillati</taxon>
        <taxon>Bacillota</taxon>
        <taxon>Bacilli</taxon>
        <taxon>Bacillales</taxon>
        <taxon>Thermoactinomycetaceae</taxon>
        <taxon>Kroppenstedtia</taxon>
    </lineage>
</organism>
<evidence type="ECO:0008006" key="3">
    <source>
        <dbReference type="Google" id="ProtNLM"/>
    </source>
</evidence>
<keyword evidence="2" id="KW-1185">Reference proteome</keyword>
<dbReference type="RefSeq" id="WP_380163281.1">
    <property type="nucleotide sequence ID" value="NZ_JBHTNU010000003.1"/>
</dbReference>